<keyword evidence="1" id="KW-0805">Transcription regulation</keyword>
<feature type="domain" description="OmpR/PhoB-type" evidence="7">
    <location>
        <begin position="125"/>
        <end position="225"/>
    </location>
</feature>
<gene>
    <name evidence="8" type="ORF">KQI42_16910</name>
</gene>
<evidence type="ECO:0000256" key="1">
    <source>
        <dbReference type="ARBA" id="ARBA00023015"/>
    </source>
</evidence>
<protein>
    <submittedName>
        <fullName evidence="8">Response regulator transcription factor</fullName>
    </submittedName>
</protein>
<dbReference type="PANTHER" id="PTHR48111">
    <property type="entry name" value="REGULATOR OF RPOS"/>
    <property type="match status" value="1"/>
</dbReference>
<evidence type="ECO:0000259" key="6">
    <source>
        <dbReference type="PROSITE" id="PS50110"/>
    </source>
</evidence>
<keyword evidence="4" id="KW-0597">Phosphoprotein</keyword>
<feature type="domain" description="Response regulatory" evidence="6">
    <location>
        <begin position="3"/>
        <end position="116"/>
    </location>
</feature>
<evidence type="ECO:0000256" key="4">
    <source>
        <dbReference type="PROSITE-ProRule" id="PRU00169"/>
    </source>
</evidence>
<comment type="caution">
    <text evidence="8">The sequence shown here is derived from an EMBL/GenBank/DDBJ whole genome shotgun (WGS) entry which is preliminary data.</text>
</comment>
<evidence type="ECO:0000313" key="9">
    <source>
        <dbReference type="Proteomes" id="UP000749471"/>
    </source>
</evidence>
<accession>A0ABS6E9T4</accession>
<dbReference type="InterPro" id="IPR001789">
    <property type="entry name" value="Sig_transdc_resp-reg_receiver"/>
</dbReference>
<dbReference type="PANTHER" id="PTHR48111:SF73">
    <property type="entry name" value="ALKALINE PHOSPHATASE SYNTHESIS TRANSCRIPTIONAL REGULATORY PROTEIN PHOP"/>
    <property type="match status" value="1"/>
</dbReference>
<dbReference type="EMBL" id="JAHLPM010000018">
    <property type="protein sequence ID" value="MBU5439698.1"/>
    <property type="molecule type" value="Genomic_DNA"/>
</dbReference>
<sequence>MDRILLVEDDATLAMGVEYSLKNEGYEVDVANNVASAKALIDEKEYILIILDVMLPDGSGYELCKYIRRDKTTPIIFLTAHDEEVNIVMGLDIGGDDYITKPFRIRELISRIKAVLRRYSKVSISDSLISKDIKVNQMENKVYIKEEEIFLTPSEYKLLLILMNHPHQVLPRARVLEKLWDIDGEFVDDNTLSVYIRRLREKIEEDSSNPLYIKTVRGIGYRWDVDVRRN</sequence>
<evidence type="ECO:0000259" key="7">
    <source>
        <dbReference type="PROSITE" id="PS51755"/>
    </source>
</evidence>
<dbReference type="CDD" id="cd00383">
    <property type="entry name" value="trans_reg_C"/>
    <property type="match status" value="1"/>
</dbReference>
<reference evidence="8 9" key="1">
    <citation type="submission" date="2021-06" db="EMBL/GenBank/DDBJ databases">
        <authorList>
            <person name="Sun Q."/>
            <person name="Li D."/>
        </authorList>
    </citation>
    <scope>NUCLEOTIDE SEQUENCE [LARGE SCALE GENOMIC DNA]</scope>
    <source>
        <strain evidence="8 9">MSJ-40</strain>
    </source>
</reference>
<evidence type="ECO:0000256" key="3">
    <source>
        <dbReference type="ARBA" id="ARBA00023163"/>
    </source>
</evidence>
<dbReference type="RefSeq" id="WP_216521487.1">
    <property type="nucleotide sequence ID" value="NZ_JAHLPM010000018.1"/>
</dbReference>
<feature type="DNA-binding region" description="OmpR/PhoB-type" evidence="5">
    <location>
        <begin position="125"/>
        <end position="225"/>
    </location>
</feature>
<dbReference type="InterPro" id="IPR039420">
    <property type="entry name" value="WalR-like"/>
</dbReference>
<keyword evidence="9" id="KW-1185">Reference proteome</keyword>
<feature type="modified residue" description="4-aspartylphosphate" evidence="4">
    <location>
        <position position="52"/>
    </location>
</feature>
<dbReference type="Proteomes" id="UP000749471">
    <property type="component" value="Unassembled WGS sequence"/>
</dbReference>
<dbReference type="CDD" id="cd17574">
    <property type="entry name" value="REC_OmpR"/>
    <property type="match status" value="1"/>
</dbReference>
<organism evidence="8 9">
    <name type="scientific">Tissierella simiarum</name>
    <dbReference type="NCBI Taxonomy" id="2841534"/>
    <lineage>
        <taxon>Bacteria</taxon>
        <taxon>Bacillati</taxon>
        <taxon>Bacillota</taxon>
        <taxon>Tissierellia</taxon>
        <taxon>Tissierellales</taxon>
        <taxon>Tissierellaceae</taxon>
        <taxon>Tissierella</taxon>
    </lineage>
</organism>
<evidence type="ECO:0000256" key="5">
    <source>
        <dbReference type="PROSITE-ProRule" id="PRU01091"/>
    </source>
</evidence>
<dbReference type="Pfam" id="PF00486">
    <property type="entry name" value="Trans_reg_C"/>
    <property type="match status" value="1"/>
</dbReference>
<dbReference type="SMART" id="SM00862">
    <property type="entry name" value="Trans_reg_C"/>
    <property type="match status" value="1"/>
</dbReference>
<keyword evidence="3" id="KW-0804">Transcription</keyword>
<dbReference type="PROSITE" id="PS51755">
    <property type="entry name" value="OMPR_PHOB"/>
    <property type="match status" value="1"/>
</dbReference>
<dbReference type="PROSITE" id="PS50110">
    <property type="entry name" value="RESPONSE_REGULATORY"/>
    <property type="match status" value="1"/>
</dbReference>
<evidence type="ECO:0000256" key="2">
    <source>
        <dbReference type="ARBA" id="ARBA00023125"/>
    </source>
</evidence>
<keyword evidence="2 5" id="KW-0238">DNA-binding</keyword>
<dbReference type="SMART" id="SM00448">
    <property type="entry name" value="REC"/>
    <property type="match status" value="1"/>
</dbReference>
<dbReference type="Pfam" id="PF00072">
    <property type="entry name" value="Response_reg"/>
    <property type="match status" value="1"/>
</dbReference>
<proteinExistence type="predicted"/>
<name>A0ABS6E9T4_9FIRM</name>
<dbReference type="InterPro" id="IPR001867">
    <property type="entry name" value="OmpR/PhoB-type_DNA-bd"/>
</dbReference>
<evidence type="ECO:0000313" key="8">
    <source>
        <dbReference type="EMBL" id="MBU5439698.1"/>
    </source>
</evidence>